<dbReference type="GO" id="GO:0006465">
    <property type="term" value="P:signal peptide processing"/>
    <property type="evidence" value="ECO:0007669"/>
    <property type="project" value="InterPro"/>
</dbReference>
<keyword evidence="5 8" id="KW-0645">Protease</keyword>
<dbReference type="Proteomes" id="UP000291236">
    <property type="component" value="Chromosome"/>
</dbReference>
<dbReference type="EC" id="3.4.21.89" evidence="3 8"/>
<dbReference type="Gene3D" id="2.10.109.10">
    <property type="entry name" value="Umud Fragment, subunit A"/>
    <property type="match status" value="1"/>
</dbReference>
<dbReference type="PRINTS" id="PR00727">
    <property type="entry name" value="LEADERPTASE"/>
</dbReference>
<comment type="similarity">
    <text evidence="2 8">Belongs to the peptidase S26 family.</text>
</comment>
<dbReference type="InterPro" id="IPR019758">
    <property type="entry name" value="Pept_S26A_signal_pept_1_CS"/>
</dbReference>
<dbReference type="Pfam" id="PF10502">
    <property type="entry name" value="Peptidase_S26"/>
    <property type="match status" value="1"/>
</dbReference>
<comment type="subcellular location">
    <subcellularLocation>
        <location evidence="8">Membrane</location>
        <topology evidence="8">Single-pass type II membrane protein</topology>
    </subcellularLocation>
</comment>
<organism evidence="10 11">
    <name type="scientific">Fluviispira sanaruensis</name>
    <dbReference type="NCBI Taxonomy" id="2493639"/>
    <lineage>
        <taxon>Bacteria</taxon>
        <taxon>Pseudomonadati</taxon>
        <taxon>Bdellovibrionota</taxon>
        <taxon>Oligoflexia</taxon>
        <taxon>Silvanigrellales</taxon>
        <taxon>Silvanigrellaceae</taxon>
        <taxon>Fluviispira</taxon>
    </lineage>
</organism>
<comment type="catalytic activity">
    <reaction evidence="1 8">
        <text>Cleavage of hydrophobic, N-terminal signal or leader sequences from secreted and periplasmic proteins.</text>
        <dbReference type="EC" id="3.4.21.89"/>
    </reaction>
</comment>
<dbReference type="GO" id="GO:0004252">
    <property type="term" value="F:serine-type endopeptidase activity"/>
    <property type="evidence" value="ECO:0007669"/>
    <property type="project" value="InterPro"/>
</dbReference>
<dbReference type="SUPFAM" id="SSF51306">
    <property type="entry name" value="LexA/Signal peptidase"/>
    <property type="match status" value="1"/>
</dbReference>
<accession>A0A4P2VIC0</accession>
<evidence type="ECO:0000256" key="1">
    <source>
        <dbReference type="ARBA" id="ARBA00000677"/>
    </source>
</evidence>
<evidence type="ECO:0000256" key="3">
    <source>
        <dbReference type="ARBA" id="ARBA00013208"/>
    </source>
</evidence>
<evidence type="ECO:0000256" key="5">
    <source>
        <dbReference type="ARBA" id="ARBA00022670"/>
    </source>
</evidence>
<dbReference type="GO" id="GO:0016020">
    <property type="term" value="C:membrane"/>
    <property type="evidence" value="ECO:0007669"/>
    <property type="project" value="UniProtKB-SubCell"/>
</dbReference>
<name>A0A4P2VIC0_FLUSA</name>
<dbReference type="EMBL" id="AP019368">
    <property type="protein sequence ID" value="BBH52776.1"/>
    <property type="molecule type" value="Genomic_DNA"/>
</dbReference>
<proteinExistence type="inferred from homology"/>
<gene>
    <name evidence="10" type="ORF">JCM31447_12190</name>
</gene>
<evidence type="ECO:0000256" key="8">
    <source>
        <dbReference type="RuleBase" id="RU362042"/>
    </source>
</evidence>
<feature type="active site" evidence="7">
    <location>
        <position position="90"/>
    </location>
</feature>
<dbReference type="PROSITE" id="PS00761">
    <property type="entry name" value="SPASE_I_3"/>
    <property type="match status" value="1"/>
</dbReference>
<dbReference type="NCBIfam" id="TIGR02227">
    <property type="entry name" value="sigpep_I_bact"/>
    <property type="match status" value="1"/>
</dbReference>
<dbReference type="AlphaFoldDB" id="A0A4P2VIC0"/>
<dbReference type="CDD" id="cd06530">
    <property type="entry name" value="S26_SPase_I"/>
    <property type="match status" value="1"/>
</dbReference>
<dbReference type="InterPro" id="IPR019533">
    <property type="entry name" value="Peptidase_S26"/>
</dbReference>
<evidence type="ECO:0000256" key="2">
    <source>
        <dbReference type="ARBA" id="ARBA00009370"/>
    </source>
</evidence>
<dbReference type="GO" id="GO:0009003">
    <property type="term" value="F:signal peptidase activity"/>
    <property type="evidence" value="ECO:0007669"/>
    <property type="project" value="UniProtKB-EC"/>
</dbReference>
<evidence type="ECO:0000256" key="7">
    <source>
        <dbReference type="PIRSR" id="PIRSR600223-1"/>
    </source>
</evidence>
<dbReference type="PROSITE" id="PS00501">
    <property type="entry name" value="SPASE_I_1"/>
    <property type="match status" value="1"/>
</dbReference>
<evidence type="ECO:0000259" key="9">
    <source>
        <dbReference type="Pfam" id="PF10502"/>
    </source>
</evidence>
<dbReference type="InterPro" id="IPR036286">
    <property type="entry name" value="LexA/Signal_pep-like_sf"/>
</dbReference>
<feature type="active site" evidence="7">
    <location>
        <position position="36"/>
    </location>
</feature>
<dbReference type="PANTHER" id="PTHR43390:SF1">
    <property type="entry name" value="CHLOROPLAST PROCESSING PEPTIDASE"/>
    <property type="match status" value="1"/>
</dbReference>
<evidence type="ECO:0000256" key="6">
    <source>
        <dbReference type="ARBA" id="ARBA00022801"/>
    </source>
</evidence>
<keyword evidence="6 8" id="KW-0378">Hydrolase</keyword>
<dbReference type="KEGG" id="sbf:JCM31447_12190"/>
<feature type="domain" description="Peptidase S26" evidence="9">
    <location>
        <begin position="11"/>
        <end position="200"/>
    </location>
</feature>
<reference evidence="10 11" key="1">
    <citation type="submission" date="2018-12" db="EMBL/GenBank/DDBJ databases">
        <title>Rubrispira sanarue gen. nov., sp., nov., a member of the order Silvanigrellales, isolated from a brackish lake in Hamamatsu Japan.</title>
        <authorList>
            <person name="Maejima Y."/>
            <person name="Iino T."/>
            <person name="Muraguchi Y."/>
            <person name="Fukuda K."/>
            <person name="Nojiri H."/>
            <person name="Ohkuma M."/>
            <person name="Moriuchi R."/>
            <person name="Dohra H."/>
            <person name="Kimbara K."/>
            <person name="Shintani M."/>
        </authorList>
    </citation>
    <scope>NUCLEOTIDE SEQUENCE [LARGE SCALE GENOMIC DNA]</scope>
    <source>
        <strain evidence="10 11">RF1110005</strain>
    </source>
</reference>
<dbReference type="InterPro" id="IPR019756">
    <property type="entry name" value="Pept_S26A_signal_pept_1_Ser-AS"/>
</dbReference>
<evidence type="ECO:0000313" key="10">
    <source>
        <dbReference type="EMBL" id="BBH52776.1"/>
    </source>
</evidence>
<evidence type="ECO:0000256" key="4">
    <source>
        <dbReference type="ARBA" id="ARBA00019232"/>
    </source>
</evidence>
<dbReference type="InterPro" id="IPR000223">
    <property type="entry name" value="Pept_S26A_signal_pept_1"/>
</dbReference>
<protein>
    <recommendedName>
        <fullName evidence="4 8">Signal peptidase I</fullName>
        <ecNumber evidence="3 8">3.4.21.89</ecNumber>
    </recommendedName>
</protein>
<evidence type="ECO:0000313" key="11">
    <source>
        <dbReference type="Proteomes" id="UP000291236"/>
    </source>
</evidence>
<dbReference type="PANTHER" id="PTHR43390">
    <property type="entry name" value="SIGNAL PEPTIDASE I"/>
    <property type="match status" value="1"/>
</dbReference>
<sequence length="224" mass="25656">MNKKFIFELTWVLCFMAFFVLLKTSVLGFYRIPSDSMHPTLLTGDRILTNKLSYGLQIPLMSTVLFSWGEPKRGDVVVFYLPERKNTLVKRVVGLPNDVISFQKGILSVNGISVSTALAKEFVYKGSSYTKMIEKSEEIPFPAHSILSAQDKGTTFFESRRFIVPPDKLFVLGDNRDHSFDSRSFGYVDKTFVYGKVFRILFSTAENEAFFPDFRAERFFKGIK</sequence>
<keyword evidence="11" id="KW-1185">Reference proteome</keyword>